<reference evidence="1 2" key="1">
    <citation type="journal article" date="2023" name="ACS Omega">
        <title>Identification of the Neoaspergillic Acid Biosynthesis Gene Cluster by Establishing an In Vitro CRISPR-Ribonucleoprotein Genetic System in Aspergillus melleus.</title>
        <authorList>
            <person name="Yuan B."/>
            <person name="Grau M.F."/>
            <person name="Murata R.M."/>
            <person name="Torok T."/>
            <person name="Venkateswaran K."/>
            <person name="Stajich J.E."/>
            <person name="Wang C.C.C."/>
        </authorList>
    </citation>
    <scope>NUCLEOTIDE SEQUENCE [LARGE SCALE GENOMIC DNA]</scope>
    <source>
        <strain evidence="1 2">IMV 1140</strain>
    </source>
</reference>
<protein>
    <submittedName>
        <fullName evidence="1">Uncharacterized protein</fullName>
    </submittedName>
</protein>
<proteinExistence type="predicted"/>
<keyword evidence="2" id="KW-1185">Reference proteome</keyword>
<dbReference type="Proteomes" id="UP001177260">
    <property type="component" value="Unassembled WGS sequence"/>
</dbReference>
<dbReference type="EMBL" id="JAOPJF010000034">
    <property type="protein sequence ID" value="KAK1143994.1"/>
    <property type="molecule type" value="Genomic_DNA"/>
</dbReference>
<comment type="caution">
    <text evidence="1">The sequence shown here is derived from an EMBL/GenBank/DDBJ whole genome shotgun (WGS) entry which is preliminary data.</text>
</comment>
<name>A0ACC3B2D7_9EURO</name>
<evidence type="ECO:0000313" key="2">
    <source>
        <dbReference type="Proteomes" id="UP001177260"/>
    </source>
</evidence>
<sequence length="517" mass="58187">MDESPPDGPSMSAPQKRLRLLYEPLSVLKTLGEVRGSRIKPLDIQQDGSGFNAFHSHRLFVDAFAYVCAYKKEPGYVTAVALEKTPEEIVVLLAANKGVEKAVVEFAHKILKIVYWLANNPSAQLSNDDGKGTLRLLTRNVLHFNAPKIYAYYEQIVKSAAPMVMRSLASGQYDRDPEVVNFKQWLSGNLWANSGQLQEDDMESLALKSYHSRNLFKVLQRLAIQSHEPPKFERLFKLLNKLGKHVVMCKRIVEATMVLRSDLARGMRVEEIPGSREAKMPLLASKYNIESISNRMFPEKAERDKFIARLGTIYDTAEVDRLLAQKHLVGKTIVHAEILLLDHFEQTGGDFLNNADKYIGCSKPACYLCYQYICYHPGGYTRPPSHQKLYTKWRLPDVKESERNAAKRFQNNEQILRNLTEFVRRELKNDIATRVGKLKGYADSTAGGTTTVHEIETGLESDMASLSFQGLLQQLDPEFRTQSRPSSTSSTQSSSSANTGHSESDEDGYDTDGGVKV</sequence>
<evidence type="ECO:0000313" key="1">
    <source>
        <dbReference type="EMBL" id="KAK1143994.1"/>
    </source>
</evidence>
<gene>
    <name evidence="1" type="ORF">N8T08_005903</name>
</gene>
<accession>A0ACC3B2D7</accession>
<organism evidence="1 2">
    <name type="scientific">Aspergillus melleus</name>
    <dbReference type="NCBI Taxonomy" id="138277"/>
    <lineage>
        <taxon>Eukaryota</taxon>
        <taxon>Fungi</taxon>
        <taxon>Dikarya</taxon>
        <taxon>Ascomycota</taxon>
        <taxon>Pezizomycotina</taxon>
        <taxon>Eurotiomycetes</taxon>
        <taxon>Eurotiomycetidae</taxon>
        <taxon>Eurotiales</taxon>
        <taxon>Aspergillaceae</taxon>
        <taxon>Aspergillus</taxon>
        <taxon>Aspergillus subgen. Circumdati</taxon>
    </lineage>
</organism>